<organism evidence="1">
    <name type="scientific">Amphimedon queenslandica</name>
    <name type="common">Sponge</name>
    <dbReference type="NCBI Taxonomy" id="400682"/>
    <lineage>
        <taxon>Eukaryota</taxon>
        <taxon>Metazoa</taxon>
        <taxon>Porifera</taxon>
        <taxon>Demospongiae</taxon>
        <taxon>Heteroscleromorpha</taxon>
        <taxon>Haplosclerida</taxon>
        <taxon>Niphatidae</taxon>
        <taxon>Amphimedon</taxon>
    </lineage>
</organism>
<dbReference type="AlphaFoldDB" id="A0A1X7TFN3"/>
<evidence type="ECO:0000313" key="1">
    <source>
        <dbReference type="EnsemblMetazoa" id="Aqu2.1.13467_001"/>
    </source>
</evidence>
<dbReference type="InParanoid" id="A0A1X7TFN3"/>
<protein>
    <submittedName>
        <fullName evidence="1">Uncharacterized protein</fullName>
    </submittedName>
</protein>
<dbReference type="EnsemblMetazoa" id="Aqu2.1.13467_001">
    <property type="protein sequence ID" value="Aqu2.1.13467_001"/>
    <property type="gene ID" value="Aqu2.1.13467"/>
</dbReference>
<name>A0A1X7TFN3_AMPQE</name>
<reference evidence="1" key="1">
    <citation type="submission" date="2017-05" db="UniProtKB">
        <authorList>
            <consortium name="EnsemblMetazoa"/>
        </authorList>
    </citation>
    <scope>IDENTIFICATION</scope>
</reference>
<accession>A0A1X7TFN3</accession>
<sequence length="65" mass="7718">IFSLIGNSRFSKFCFQEPGRLPLRCYQDRNLVSVRQNQDWSLFTYKNHSKDHKCAVIAEHHVTSY</sequence>
<proteinExistence type="predicted"/>